<reference evidence="12" key="1">
    <citation type="submission" date="2018-03" db="EMBL/GenBank/DDBJ databases">
        <title>The relapsing fever spirochete Borrelia turicatae persists in the highly oxidative environment of its soft-bodied tick vector.</title>
        <authorList>
            <person name="Bourret T.J."/>
            <person name="Boyle W.K."/>
            <person name="Valenzuela J.G."/>
            <person name="Oliveira F."/>
            <person name="Lopez J.E."/>
        </authorList>
    </citation>
    <scope>NUCLEOTIDE SEQUENCE</scope>
    <source>
        <strain evidence="12">Kansas strain/isolate</strain>
        <tissue evidence="12">Salivary glands</tissue>
    </source>
</reference>
<dbReference type="InterPro" id="IPR011682">
    <property type="entry name" value="Glyco_hydro_38_C"/>
</dbReference>
<evidence type="ECO:0000256" key="9">
    <source>
        <dbReference type="RuleBase" id="RU361199"/>
    </source>
</evidence>
<keyword evidence="5 9" id="KW-0862">Zinc</keyword>
<dbReference type="GO" id="GO:0046872">
    <property type="term" value="F:metal ion binding"/>
    <property type="evidence" value="ECO:0007669"/>
    <property type="project" value="UniProtKB-KW"/>
</dbReference>
<dbReference type="InterPro" id="IPR037094">
    <property type="entry name" value="Glyco_hydro_38_cen_sf"/>
</dbReference>
<dbReference type="Gene3D" id="2.70.98.30">
    <property type="entry name" value="Golgi alpha-mannosidase II, domain 4"/>
    <property type="match status" value="1"/>
</dbReference>
<dbReference type="SMART" id="SM00872">
    <property type="entry name" value="Alpha-mann_mid"/>
    <property type="match status" value="1"/>
</dbReference>
<dbReference type="EC" id="3.2.1.-" evidence="9"/>
<dbReference type="InterPro" id="IPR011013">
    <property type="entry name" value="Gal_mutarotase_sf_dom"/>
</dbReference>
<dbReference type="SUPFAM" id="SSF88688">
    <property type="entry name" value="Families 57/38 glycoside transferase middle domain"/>
    <property type="match status" value="1"/>
</dbReference>
<proteinExistence type="inferred from homology"/>
<comment type="subunit">
    <text evidence="2">Homodimer; disulfide-linked.</text>
</comment>
<dbReference type="FunFam" id="1.20.1270.50:FF:000001">
    <property type="entry name" value="Alpha-mannosidase"/>
    <property type="match status" value="1"/>
</dbReference>
<dbReference type="FunFam" id="3.20.110.10:FF:000007">
    <property type="entry name" value="Alpha-mannosidase"/>
    <property type="match status" value="1"/>
</dbReference>
<dbReference type="InterPro" id="IPR015341">
    <property type="entry name" value="Glyco_hydro_38_cen"/>
</dbReference>
<comment type="cofactor">
    <cofactor evidence="9">
        <name>Zn(2+)</name>
        <dbReference type="ChEBI" id="CHEBI:29105"/>
    </cofactor>
    <text evidence="9">Binds 1 zinc ion per subunit.</text>
</comment>
<keyword evidence="3 9" id="KW-0479">Metal-binding</keyword>
<evidence type="ECO:0000256" key="10">
    <source>
        <dbReference type="SAM" id="Phobius"/>
    </source>
</evidence>
<dbReference type="InterPro" id="IPR013780">
    <property type="entry name" value="Glyco_hydro_b"/>
</dbReference>
<dbReference type="AlphaFoldDB" id="A0A2R5L6J0"/>
<dbReference type="InterPro" id="IPR028995">
    <property type="entry name" value="Glyco_hydro_57/38_cen_sf"/>
</dbReference>
<dbReference type="InterPro" id="IPR000602">
    <property type="entry name" value="Glyco_hydro_38_N"/>
</dbReference>
<dbReference type="EMBL" id="GGLE01000969">
    <property type="protein sequence ID" value="MBY05095.1"/>
    <property type="molecule type" value="Transcribed_RNA"/>
</dbReference>
<dbReference type="Pfam" id="PF07748">
    <property type="entry name" value="Glyco_hydro_38C"/>
    <property type="match status" value="1"/>
</dbReference>
<dbReference type="Gene3D" id="1.20.1270.50">
    <property type="entry name" value="Glycoside hydrolase family 38, central domain"/>
    <property type="match status" value="1"/>
</dbReference>
<dbReference type="InterPro" id="IPR050843">
    <property type="entry name" value="Glycosyl_Hydrlase_38"/>
</dbReference>
<evidence type="ECO:0000259" key="11">
    <source>
        <dbReference type="SMART" id="SM00872"/>
    </source>
</evidence>
<dbReference type="Gene3D" id="2.60.40.1180">
    <property type="entry name" value="Golgi alpha-mannosidase II"/>
    <property type="match status" value="1"/>
</dbReference>
<evidence type="ECO:0000313" key="12">
    <source>
        <dbReference type="EMBL" id="MBY05095.1"/>
    </source>
</evidence>
<evidence type="ECO:0000256" key="5">
    <source>
        <dbReference type="ARBA" id="ARBA00022833"/>
    </source>
</evidence>
<dbReference type="GO" id="GO:0006491">
    <property type="term" value="P:N-glycan processing"/>
    <property type="evidence" value="ECO:0007669"/>
    <property type="project" value="TreeGrafter"/>
</dbReference>
<dbReference type="InterPro" id="IPR027291">
    <property type="entry name" value="Glyco_hydro_38_N_sf"/>
</dbReference>
<keyword evidence="6 9" id="KW-0326">Glycosidase</keyword>
<feature type="domain" description="Glycoside hydrolase family 38 central" evidence="11">
    <location>
        <begin position="467"/>
        <end position="555"/>
    </location>
</feature>
<keyword evidence="10" id="KW-1133">Transmembrane helix</keyword>
<keyword evidence="10" id="KW-0812">Transmembrane</keyword>
<keyword evidence="10" id="KW-0472">Membrane</keyword>
<dbReference type="Pfam" id="PF09261">
    <property type="entry name" value="Alpha-mann_mid"/>
    <property type="match status" value="1"/>
</dbReference>
<evidence type="ECO:0000256" key="7">
    <source>
        <dbReference type="ARBA" id="ARBA00059516"/>
    </source>
</evidence>
<dbReference type="PANTHER" id="PTHR11607:SF70">
    <property type="entry name" value="ALPHA-MANNOSIDASE"/>
    <property type="match status" value="1"/>
</dbReference>
<protein>
    <recommendedName>
        <fullName evidence="9">Alpha-mannosidase</fullName>
        <ecNumber evidence="9">3.2.1.-</ecNumber>
    </recommendedName>
</protein>
<organism evidence="12">
    <name type="scientific">Ornithodoros turicata</name>
    <dbReference type="NCBI Taxonomy" id="34597"/>
    <lineage>
        <taxon>Eukaryota</taxon>
        <taxon>Metazoa</taxon>
        <taxon>Ecdysozoa</taxon>
        <taxon>Arthropoda</taxon>
        <taxon>Chelicerata</taxon>
        <taxon>Arachnida</taxon>
        <taxon>Acari</taxon>
        <taxon>Parasitiformes</taxon>
        <taxon>Ixodida</taxon>
        <taxon>Ixodoidea</taxon>
        <taxon>Argasidae</taxon>
        <taxon>Ornithodorinae</taxon>
        <taxon>Ornithodoros</taxon>
    </lineage>
</organism>
<dbReference type="SUPFAM" id="SSF88713">
    <property type="entry name" value="Glycoside hydrolase/deacetylase"/>
    <property type="match status" value="1"/>
</dbReference>
<comment type="function">
    <text evidence="7">Catalyzes the first committed step in the biosynthesis of complex N-glycans. It controls conversion of high mannose to complex N-glycans; the final hydrolytic step in the N-glycan maturation pathway.</text>
</comment>
<dbReference type="InterPro" id="IPR011330">
    <property type="entry name" value="Glyco_hydro/deAcase_b/a-brl"/>
</dbReference>
<accession>A0A2R5L6J0</accession>
<dbReference type="GO" id="GO:0006013">
    <property type="term" value="P:mannose metabolic process"/>
    <property type="evidence" value="ECO:0007669"/>
    <property type="project" value="InterPro"/>
</dbReference>
<comment type="catalytic activity">
    <reaction evidence="8">
        <text>N(4)-{beta-D-GlcNAc-(1-&gt;2)-alpha-D-Man-(1-&gt;3)-[alpha-D-Man-(1-&gt;3)-[alpha-D-Man-(1-&gt;6)]-alpha-D-Man-(1-&gt;6)]-beta-D-Man-(1-&gt;4)-beta-D-GlcNAc-(1-&gt;4)-beta-D-GlcNAc}-L-asparaginyl-[protein] + 2 H2O = 2 alpha-D-mannopyranose + an N(4)-{beta-D-GlcNAc-(1-&gt;2)-alpha-D-Man-(1-&gt;3)-[alpha-D-Man-(1-&gt;6)]-beta-D-Man-(1-&gt;4)-beta-D-GlcNAc-(1-&gt;4)-beta-D-GlcNAc}-L-asparaginyl-[protein]</text>
        <dbReference type="Rhea" id="RHEA:56052"/>
        <dbReference type="Rhea" id="RHEA-COMP:14368"/>
        <dbReference type="Rhea" id="RHEA-COMP:14369"/>
        <dbReference type="ChEBI" id="CHEBI:15377"/>
        <dbReference type="ChEBI" id="CHEBI:28729"/>
        <dbReference type="ChEBI" id="CHEBI:60615"/>
        <dbReference type="ChEBI" id="CHEBI:60625"/>
        <dbReference type="EC" id="3.2.1.114"/>
    </reaction>
</comment>
<dbReference type="GO" id="GO:0030246">
    <property type="term" value="F:carbohydrate binding"/>
    <property type="evidence" value="ECO:0007669"/>
    <property type="project" value="InterPro"/>
</dbReference>
<comment type="similarity">
    <text evidence="1 9">Belongs to the glycosyl hydrolase 38 family.</text>
</comment>
<feature type="transmembrane region" description="Helical" evidence="10">
    <location>
        <begin position="12"/>
        <end position="33"/>
    </location>
</feature>
<dbReference type="Gene3D" id="3.20.110.10">
    <property type="entry name" value="Glycoside hydrolase 38, N terminal domain"/>
    <property type="match status" value="1"/>
</dbReference>
<dbReference type="GO" id="GO:0004572">
    <property type="term" value="F:mannosyl-oligosaccharide 1,3-1,6-alpha-mannosidase activity"/>
    <property type="evidence" value="ECO:0007669"/>
    <property type="project" value="UniProtKB-EC"/>
</dbReference>
<dbReference type="Pfam" id="PF01074">
    <property type="entry name" value="Glyco_hydro_38N"/>
    <property type="match status" value="1"/>
</dbReference>
<name>A0A2R5L6J0_9ACAR</name>
<evidence type="ECO:0000256" key="1">
    <source>
        <dbReference type="ARBA" id="ARBA00009792"/>
    </source>
</evidence>
<evidence type="ECO:0000256" key="4">
    <source>
        <dbReference type="ARBA" id="ARBA00022801"/>
    </source>
</evidence>
<sequence>MIKCTTRKTKVRAVIFACIAILSVVLVMMYHSYSTDEYHLSRPVPVIDGSVRGSTNMRNSSTAKSTSGFRWPWSKAKSSLDECHAVPKRVGADIDTPDLYAKLNFESISVSFWNQTFEKRYYDTRRNWDKLPLEVIVVPHSHNDPGWLKTFEGYFLSSTAHVLNNMVDFLHKHRDFSFIWAEVCFFSRWWRSLQNRPHLREAVRELVTRGQLEMVTGGWVMTDEAVVHYYAMLDQLIEGHQWLHANLGISPRSGWSIDPFGHGSTVPYLLHASGIRSTFIQRTHYAWKRYLAARQQLEFLWQTPFLTPTLGSTDILCHMSPFELYSIKHTCGPDKDVCLKFDFRRIAGEFSESRSMLVTEHNVDTLAELLLGQYGRIGSLFPHNVAFVPLGDDFRYDHDVEWMQQYENYKKLFDHINSNEIFHARIRFGTLNDYFQIVHKRMEKLEFPSLTGDFHAYGDVYGDGKPSYWTGYYTTRPYMKHFTRELEHWLRAAEIIYSVARPYLAQSGMPELVARMDADYVFLVQARDSLGLFQHHDAITGTSKENVMSDYGSRMYHGMKEAMGVVAHSAQLLMLQEEAAPDKNYRLPHPTSYLFPDLHRMSYDVLPVKTTLTVPGRFGRKIVLYNSHAQPRSEVVRVHVQKPISKILDPAESEVPFQINPVWNDAAQMSSDRFEVLFVADMSPVSLSTYTLLSEPRPGGTAYRKTQVALFVSDAWENSDVDSIFSFEGPATESIQLSTPYLTATFSHLTGLLTSVKLHESGVHNNINLSYRAYQSLEFHSGAYLFQPDLNKPFVNVTGRFPIIRVIRGPIMSEVIVTYPGAVIHTCRVYHLEGPLGGGIEMSTVFDLSSTVDFNIELFMKLDTDIDNKKTFYTDSAGFQMMRRHTNVDLPIQANYYPITSAVYMEDTTSRLTLLVSHAHGTASIQPGSIEVMLDRKVRYDDSRGLGEGVTDVRRTIANFWLLLEERRNTESEDIPNLSFLAHTLSTYLNYPAVILATEGNQNRALYPKMTFLNGSYPCETFMLNLKTTPIAGNFDQASQSSLLILHQKGSSCQVRHLVPHSCQQTELSDFTHLKVHSIHRTMLTGTRNLEKVSQISEVNVPPMEIATLNVTFGA</sequence>
<dbReference type="GO" id="GO:0000139">
    <property type="term" value="C:Golgi membrane"/>
    <property type="evidence" value="ECO:0007669"/>
    <property type="project" value="TreeGrafter"/>
</dbReference>
<evidence type="ECO:0000256" key="8">
    <source>
        <dbReference type="ARBA" id="ARBA00093232"/>
    </source>
</evidence>
<evidence type="ECO:0000256" key="2">
    <source>
        <dbReference type="ARBA" id="ARBA00011748"/>
    </source>
</evidence>
<dbReference type="SUPFAM" id="SSF74650">
    <property type="entry name" value="Galactose mutarotase-like"/>
    <property type="match status" value="1"/>
</dbReference>
<dbReference type="PANTHER" id="PTHR11607">
    <property type="entry name" value="ALPHA-MANNOSIDASE"/>
    <property type="match status" value="1"/>
</dbReference>
<evidence type="ECO:0000256" key="3">
    <source>
        <dbReference type="ARBA" id="ARBA00022723"/>
    </source>
</evidence>
<evidence type="ECO:0000256" key="6">
    <source>
        <dbReference type="ARBA" id="ARBA00023295"/>
    </source>
</evidence>
<keyword evidence="4 9" id="KW-0378">Hydrolase</keyword>